<feature type="coiled-coil region" evidence="7">
    <location>
        <begin position="1154"/>
        <end position="1285"/>
    </location>
</feature>
<evidence type="ECO:0000256" key="7">
    <source>
        <dbReference type="SAM" id="Coils"/>
    </source>
</evidence>
<feature type="region of interest" description="Disordered" evidence="8">
    <location>
        <begin position="186"/>
        <end position="205"/>
    </location>
</feature>
<evidence type="ECO:0000256" key="6">
    <source>
        <dbReference type="PROSITE-ProRule" id="PRU00283"/>
    </source>
</evidence>
<proteinExistence type="inferred from homology"/>
<protein>
    <recommendedName>
        <fullName evidence="9">Kinesin motor domain-containing protein</fullName>
    </recommendedName>
</protein>
<feature type="region of interest" description="Disordered" evidence="8">
    <location>
        <begin position="1480"/>
        <end position="1568"/>
    </location>
</feature>
<feature type="compositionally biased region" description="Polar residues" evidence="8">
    <location>
        <begin position="1388"/>
        <end position="1407"/>
    </location>
</feature>
<keyword evidence="11" id="KW-1185">Reference proteome</keyword>
<feature type="binding site" evidence="6">
    <location>
        <begin position="100"/>
        <end position="107"/>
    </location>
    <ligand>
        <name>ATP</name>
        <dbReference type="ChEBI" id="CHEBI:30616"/>
    </ligand>
</feature>
<sequence>MIQTQPITANSSNSTAVQVALRVRPLTSSDRSQPRFSHSTNSDVIKAYDKSVAIVPHQKTFQFDHVFDANSTQDQVFKSVASNFVDRFIDGYNVTILAYGQTSSGKTYTMGTAMDEQSGSNPEQEGIIPRAMSALFHRLQDIQKESSPPITPTNTKRASVLATFPPTSGLRAPKKSASNVKLRPVSMITPPRRGSNATIPITTTIPSGNDKTTRYSVHVSFIEIYNEELIDLLNPAPPHERTPVTIREDTKGHIIWTGLKEVPVSNTEDVLRYLQLGTENRATGSTDMNAKSSRSHAIFSVTLKQEKWVSSPSASNKPVPTKSITTRHSTLNVKALIGQMEKQAGSVTPPADDEQGDWMVVNSKFHFVDLAGSERLKRTAAEGDRRKEGININAGLLALGNVISALSDPSKKSTHVPYRDSKLTRLLQDSLGGNSTTLMIACISPAEINLTETINTIKYAYRARNIRNKTERNETEEWMTSDNLDHLRTIISKLKAEVKSLKSIQRNTPSPLSSSTTKSMMFANGIVSPSSSLSDNDHPHPSTCPSMSATTTITIPESATSLEMFEAQTPLHSNDIAVMVSDLHRQIEELQNEVTVTRERNQLVERELVQKTDIGGPAFQHLVEPVIEEYEKSISGLESQLAMARAALSHSDQALTEQQEKIDVYQQIQTTEIKSLQELKDHLHIALEREKNSEVYCLELESQLEKSVHDGQRDQQVLSELREKIIKFKDMDDHTEQYISDLETRLSKTENERVLLTERITQLAERSNEETRELHTIKSVPDVVDQEKESLLKKELLQCQTKCEELDKELQTLKEKLEKRAQSNQSIDIQTATQIAQLVAEKETQVSVLDSQLQQIENMKLEHSQLRDSHEQQVNELQSNLDEFKLQCTTYQTRLQDQQGQCDLLQEKMDLLVDSSESNQQELEKVQFDYNQLKQCMSQQEESTQNSLQQSMDQLQKFELDLNALRLVEEKQDAIIEGLELKLEEMDHLVSSLRTQLDDRNQMIEHLEADNTMKSELAADMKKQLDGVLKDVCGMGVERKNLEKVMSFMEGTLRLQDAKSDKSMETLEDIKYHYKVREEEIEEKRRTVNLLSAEKEQLSQSLEQISQRASQGDVMMKNLVSELSQARLSLSEQYDLVNQLKEEQRVSNIELEKVQLLETRVQQLDKEVQDHQLTGIEKQKELTQIEELVQIQLLQNERLVKTIEELENGIKQEQSLASAKDSIGMITELENKLVLLQESKKREDDLWTAQMESAEEELFMSRKENQAFKLKIESLEESISAIQNQVSGQKLGLDDYQDVPTTYENEVIELDEQDDSSSTSSQQGLIEKILQLQEDNTQLLKHNDNLESQLVLQRGQLTLETKNLELELMKLTAANDRLEKEMEQVIPRNNGSNFISRNRDSMQFTSPPQTPRVASPPPPHPTASSSTGSIIHYKLQRDISTSSIAKLSKSGSYRSVSTILQDNHLSNIDDDNMKRLSSISMKSDVLGGRPSSSFRTSRTVMNSSSLPPPTAPPSNPLPPIPTPLPPLPNSPSPPSIHGSSIDSEPGSPTIPPTTTKNASSQSSLHRCDSTASTSFSDIMNATSASNFTSDQYDKLIRSLQRKAQFAENDVRAHQEVITKLESQLTKSECSVRDIRKQLDLLSREKQAYNLEIQNLRSQVTQIQSQHQNTSEESVHERKALEDQLEEQKALKEKAEKARRILENRMDEIMNKKSKFMCF</sequence>
<dbReference type="InterPro" id="IPR001752">
    <property type="entry name" value="Kinesin_motor_dom"/>
</dbReference>
<evidence type="ECO:0000313" key="10">
    <source>
        <dbReference type="EMBL" id="GAA5799857.1"/>
    </source>
</evidence>
<keyword evidence="5 7" id="KW-0175">Coiled coil</keyword>
<feature type="coiled-coil region" evidence="7">
    <location>
        <begin position="1329"/>
        <end position="1381"/>
    </location>
</feature>
<organism evidence="10 11">
    <name type="scientific">Helicostylum pulchrum</name>
    <dbReference type="NCBI Taxonomy" id="562976"/>
    <lineage>
        <taxon>Eukaryota</taxon>
        <taxon>Fungi</taxon>
        <taxon>Fungi incertae sedis</taxon>
        <taxon>Mucoromycota</taxon>
        <taxon>Mucoromycotina</taxon>
        <taxon>Mucoromycetes</taxon>
        <taxon>Mucorales</taxon>
        <taxon>Mucorineae</taxon>
        <taxon>Mucoraceae</taxon>
        <taxon>Helicostylum</taxon>
    </lineage>
</organism>
<dbReference type="PRINTS" id="PR00380">
    <property type="entry name" value="KINESINHEAVY"/>
</dbReference>
<feature type="compositionally biased region" description="Polar residues" evidence="8">
    <location>
        <begin position="1552"/>
        <end position="1568"/>
    </location>
</feature>
<evidence type="ECO:0000256" key="5">
    <source>
        <dbReference type="ARBA" id="ARBA00023054"/>
    </source>
</evidence>
<dbReference type="PROSITE" id="PS00411">
    <property type="entry name" value="KINESIN_MOTOR_1"/>
    <property type="match status" value="1"/>
</dbReference>
<evidence type="ECO:0000256" key="1">
    <source>
        <dbReference type="ARBA" id="ARBA00004496"/>
    </source>
</evidence>
<evidence type="ECO:0000256" key="4">
    <source>
        <dbReference type="ARBA" id="ARBA00022840"/>
    </source>
</evidence>
<dbReference type="PANTHER" id="PTHR47969:SF15">
    <property type="entry name" value="CHROMOSOME-ASSOCIATED KINESIN KIF4A-RELATED"/>
    <property type="match status" value="1"/>
</dbReference>
<gene>
    <name evidence="10" type="ORF">HPULCUR_005276</name>
</gene>
<accession>A0ABP9XYM7</accession>
<feature type="coiled-coil region" evidence="7">
    <location>
        <begin position="796"/>
        <end position="894"/>
    </location>
</feature>
<dbReference type="Gene3D" id="3.40.850.10">
    <property type="entry name" value="Kinesin motor domain"/>
    <property type="match status" value="1"/>
</dbReference>
<comment type="subcellular location">
    <subcellularLocation>
        <location evidence="1">Cytoplasm</location>
    </subcellularLocation>
</comment>
<keyword evidence="6" id="KW-0505">Motor protein</keyword>
<reference evidence="10 11" key="1">
    <citation type="submission" date="2024-04" db="EMBL/GenBank/DDBJ databases">
        <title>genome sequences of Mucor flavus KT1a and Helicostylum pulchrum KT1b strains isolation_sourced from the surface of a dry-aged beef.</title>
        <authorList>
            <person name="Toyotome T."/>
            <person name="Hosono M."/>
            <person name="Torimaru M."/>
            <person name="Fukuda K."/>
            <person name="Mikami N."/>
        </authorList>
    </citation>
    <scope>NUCLEOTIDE SEQUENCE [LARGE SCALE GENOMIC DNA]</scope>
    <source>
        <strain evidence="10 11">KT1b</strain>
    </source>
</reference>
<feature type="coiled-coil region" evidence="7">
    <location>
        <begin position="1074"/>
        <end position="1108"/>
    </location>
</feature>
<feature type="coiled-coil region" evidence="7">
    <location>
        <begin position="580"/>
        <end position="647"/>
    </location>
</feature>
<keyword evidence="4 6" id="KW-0067">ATP-binding</keyword>
<keyword evidence="2" id="KW-0963">Cytoplasm</keyword>
<feature type="region of interest" description="Disordered" evidence="8">
    <location>
        <begin position="1388"/>
        <end position="1428"/>
    </location>
</feature>
<feature type="compositionally biased region" description="Basic and acidic residues" evidence="8">
    <location>
        <begin position="1672"/>
        <end position="1692"/>
    </location>
</feature>
<dbReference type="SUPFAM" id="SSF52540">
    <property type="entry name" value="P-loop containing nucleoside triphosphate hydrolases"/>
    <property type="match status" value="1"/>
</dbReference>
<dbReference type="PROSITE" id="PS50067">
    <property type="entry name" value="KINESIN_MOTOR_2"/>
    <property type="match status" value="1"/>
</dbReference>
<evidence type="ECO:0000313" key="11">
    <source>
        <dbReference type="Proteomes" id="UP001476247"/>
    </source>
</evidence>
<feature type="region of interest" description="Disordered" evidence="8">
    <location>
        <begin position="1662"/>
        <end position="1692"/>
    </location>
</feature>
<dbReference type="Proteomes" id="UP001476247">
    <property type="component" value="Unassembled WGS sequence"/>
</dbReference>
<dbReference type="InterPro" id="IPR027417">
    <property type="entry name" value="P-loop_NTPase"/>
</dbReference>
<name>A0ABP9XYM7_9FUNG</name>
<comment type="similarity">
    <text evidence="6">Belongs to the TRAFAC class myosin-kinesin ATPase superfamily. Kinesin family.</text>
</comment>
<evidence type="ECO:0000259" key="9">
    <source>
        <dbReference type="PROSITE" id="PS50067"/>
    </source>
</evidence>
<feature type="compositionally biased region" description="Pro residues" evidence="8">
    <location>
        <begin position="1408"/>
        <end position="1421"/>
    </location>
</feature>
<dbReference type="InterPro" id="IPR027640">
    <property type="entry name" value="Kinesin-like_fam"/>
</dbReference>
<feature type="domain" description="Kinesin motor" evidence="9">
    <location>
        <begin position="16"/>
        <end position="466"/>
    </location>
</feature>
<dbReference type="SMART" id="SM00129">
    <property type="entry name" value="KISc"/>
    <property type="match status" value="1"/>
</dbReference>
<comment type="caution">
    <text evidence="10">The sequence shown here is derived from an EMBL/GenBank/DDBJ whole genome shotgun (WGS) entry which is preliminary data.</text>
</comment>
<feature type="region of interest" description="Disordered" evidence="8">
    <location>
        <begin position="526"/>
        <end position="549"/>
    </location>
</feature>
<dbReference type="EMBL" id="BAABUJ010000014">
    <property type="protein sequence ID" value="GAA5799857.1"/>
    <property type="molecule type" value="Genomic_DNA"/>
</dbReference>
<dbReference type="InterPro" id="IPR019821">
    <property type="entry name" value="Kinesin_motor_CS"/>
</dbReference>
<feature type="compositionally biased region" description="Polar residues" evidence="8">
    <location>
        <begin position="195"/>
        <end position="205"/>
    </location>
</feature>
<evidence type="ECO:0000256" key="3">
    <source>
        <dbReference type="ARBA" id="ARBA00022741"/>
    </source>
</evidence>
<dbReference type="PANTHER" id="PTHR47969">
    <property type="entry name" value="CHROMOSOME-ASSOCIATED KINESIN KIF4A-RELATED"/>
    <property type="match status" value="1"/>
</dbReference>
<feature type="compositionally biased region" description="Polar residues" evidence="8">
    <location>
        <begin position="1490"/>
        <end position="1502"/>
    </location>
</feature>
<evidence type="ECO:0000256" key="8">
    <source>
        <dbReference type="SAM" id="MobiDB-lite"/>
    </source>
</evidence>
<keyword evidence="3 6" id="KW-0547">Nucleotide-binding</keyword>
<evidence type="ECO:0000256" key="2">
    <source>
        <dbReference type="ARBA" id="ARBA00022490"/>
    </source>
</evidence>
<feature type="coiled-coil region" evidence="7">
    <location>
        <begin position="948"/>
        <end position="1010"/>
    </location>
</feature>
<feature type="coiled-coil region" evidence="7">
    <location>
        <begin position="739"/>
        <end position="766"/>
    </location>
</feature>
<dbReference type="InterPro" id="IPR036961">
    <property type="entry name" value="Kinesin_motor_dom_sf"/>
</dbReference>
<dbReference type="Pfam" id="PF00225">
    <property type="entry name" value="Kinesin"/>
    <property type="match status" value="1"/>
</dbReference>
<feature type="compositionally biased region" description="Polar residues" evidence="8">
    <location>
        <begin position="1662"/>
        <end position="1671"/>
    </location>
</feature>
<feature type="compositionally biased region" description="Pro residues" evidence="8">
    <location>
        <begin position="1506"/>
        <end position="1534"/>
    </location>
</feature>